<dbReference type="WBParaSite" id="nRc.2.0.1.t40372-RA">
    <property type="protein sequence ID" value="nRc.2.0.1.t40372-RA"/>
    <property type="gene ID" value="nRc.2.0.1.g40372"/>
</dbReference>
<dbReference type="AlphaFoldDB" id="A0A915KNF3"/>
<accession>A0A915KNF3</accession>
<feature type="compositionally biased region" description="Polar residues" evidence="1">
    <location>
        <begin position="19"/>
        <end position="28"/>
    </location>
</feature>
<evidence type="ECO:0000313" key="3">
    <source>
        <dbReference type="WBParaSite" id="nRc.2.0.1.t40372-RA"/>
    </source>
</evidence>
<proteinExistence type="predicted"/>
<reference evidence="3" key="1">
    <citation type="submission" date="2022-11" db="UniProtKB">
        <authorList>
            <consortium name="WormBaseParasite"/>
        </authorList>
    </citation>
    <scope>IDENTIFICATION</scope>
</reference>
<sequence length="70" mass="8011">MEPQQAVPANPNPDADGLQPQNIKQSPSRVELAAPKWDIVMPEIRPNLNDLDPKTKSQWLEQIRQEQEQL</sequence>
<name>A0A915KNF3_ROMCU</name>
<keyword evidence="2" id="KW-1185">Reference proteome</keyword>
<evidence type="ECO:0000256" key="1">
    <source>
        <dbReference type="SAM" id="MobiDB-lite"/>
    </source>
</evidence>
<organism evidence="2 3">
    <name type="scientific">Romanomermis culicivorax</name>
    <name type="common">Nematode worm</name>
    <dbReference type="NCBI Taxonomy" id="13658"/>
    <lineage>
        <taxon>Eukaryota</taxon>
        <taxon>Metazoa</taxon>
        <taxon>Ecdysozoa</taxon>
        <taxon>Nematoda</taxon>
        <taxon>Enoplea</taxon>
        <taxon>Dorylaimia</taxon>
        <taxon>Mermithida</taxon>
        <taxon>Mermithoidea</taxon>
        <taxon>Mermithidae</taxon>
        <taxon>Romanomermis</taxon>
    </lineage>
</organism>
<dbReference type="Proteomes" id="UP000887565">
    <property type="component" value="Unplaced"/>
</dbReference>
<evidence type="ECO:0000313" key="2">
    <source>
        <dbReference type="Proteomes" id="UP000887565"/>
    </source>
</evidence>
<protein>
    <submittedName>
        <fullName evidence="3">Uncharacterized protein</fullName>
    </submittedName>
</protein>
<feature type="region of interest" description="Disordered" evidence="1">
    <location>
        <begin position="1"/>
        <end position="30"/>
    </location>
</feature>